<evidence type="ECO:0000313" key="14">
    <source>
        <dbReference type="Proteomes" id="UP001165368"/>
    </source>
</evidence>
<dbReference type="Pfam" id="PF00512">
    <property type="entry name" value="HisKA"/>
    <property type="match status" value="1"/>
</dbReference>
<comment type="catalytic activity">
    <reaction evidence="1">
        <text>ATP + protein L-histidine = ADP + protein N-phospho-L-histidine.</text>
        <dbReference type="EC" id="2.7.13.3"/>
    </reaction>
</comment>
<keyword evidence="8 11" id="KW-1133">Transmembrane helix</keyword>
<organism evidence="13 14">
    <name type="scientific">Arthrobacter hankyongi</name>
    <dbReference type="NCBI Taxonomy" id="2904801"/>
    <lineage>
        <taxon>Bacteria</taxon>
        <taxon>Bacillati</taxon>
        <taxon>Actinomycetota</taxon>
        <taxon>Actinomycetes</taxon>
        <taxon>Micrococcales</taxon>
        <taxon>Micrococcaceae</taxon>
        <taxon>Arthrobacter</taxon>
    </lineage>
</organism>
<evidence type="ECO:0000256" key="4">
    <source>
        <dbReference type="ARBA" id="ARBA00022553"/>
    </source>
</evidence>
<dbReference type="PRINTS" id="PR00344">
    <property type="entry name" value="BCTRLSENSOR"/>
</dbReference>
<dbReference type="PANTHER" id="PTHR45436:SF5">
    <property type="entry name" value="SENSOR HISTIDINE KINASE TRCS"/>
    <property type="match status" value="1"/>
</dbReference>
<feature type="transmembrane region" description="Helical" evidence="11">
    <location>
        <begin position="71"/>
        <end position="91"/>
    </location>
</feature>
<keyword evidence="5" id="KW-0808">Transferase</keyword>
<comment type="subcellular location">
    <subcellularLocation>
        <location evidence="2">Cell membrane</location>
    </subcellularLocation>
</comment>
<reference evidence="13" key="1">
    <citation type="submission" date="2022-01" db="EMBL/GenBank/DDBJ databases">
        <authorList>
            <person name="Jo J.-H."/>
            <person name="Im W.-T."/>
        </authorList>
    </citation>
    <scope>NUCLEOTIDE SEQUENCE</scope>
    <source>
        <strain evidence="13">I2-34</strain>
    </source>
</reference>
<protein>
    <recommendedName>
        <fullName evidence="3">histidine kinase</fullName>
        <ecNumber evidence="3">2.7.13.3</ecNumber>
    </recommendedName>
</protein>
<feature type="domain" description="Histidine kinase" evidence="12">
    <location>
        <begin position="113"/>
        <end position="323"/>
    </location>
</feature>
<evidence type="ECO:0000256" key="10">
    <source>
        <dbReference type="ARBA" id="ARBA00023136"/>
    </source>
</evidence>
<keyword evidence="9" id="KW-0902">Two-component regulatory system</keyword>
<evidence type="ECO:0000256" key="1">
    <source>
        <dbReference type="ARBA" id="ARBA00000085"/>
    </source>
</evidence>
<evidence type="ECO:0000259" key="12">
    <source>
        <dbReference type="PROSITE" id="PS50109"/>
    </source>
</evidence>
<dbReference type="PANTHER" id="PTHR45436">
    <property type="entry name" value="SENSOR HISTIDINE KINASE YKOH"/>
    <property type="match status" value="1"/>
</dbReference>
<dbReference type="EC" id="2.7.13.3" evidence="3"/>
<dbReference type="SUPFAM" id="SSF55874">
    <property type="entry name" value="ATPase domain of HSP90 chaperone/DNA topoisomerase II/histidine kinase"/>
    <property type="match status" value="1"/>
</dbReference>
<dbReference type="Pfam" id="PF02518">
    <property type="entry name" value="HATPase_c"/>
    <property type="match status" value="1"/>
</dbReference>
<evidence type="ECO:0000256" key="8">
    <source>
        <dbReference type="ARBA" id="ARBA00022989"/>
    </source>
</evidence>
<dbReference type="SUPFAM" id="SSF47384">
    <property type="entry name" value="Homodimeric domain of signal transducing histidine kinase"/>
    <property type="match status" value="1"/>
</dbReference>
<keyword evidence="7 13" id="KW-0418">Kinase</keyword>
<dbReference type="Gene3D" id="1.10.287.130">
    <property type="match status" value="1"/>
</dbReference>
<keyword evidence="6 11" id="KW-0812">Transmembrane</keyword>
<dbReference type="InterPro" id="IPR036890">
    <property type="entry name" value="HATPase_C_sf"/>
</dbReference>
<dbReference type="InterPro" id="IPR036097">
    <property type="entry name" value="HisK_dim/P_sf"/>
</dbReference>
<evidence type="ECO:0000256" key="2">
    <source>
        <dbReference type="ARBA" id="ARBA00004236"/>
    </source>
</evidence>
<dbReference type="InterPro" id="IPR003594">
    <property type="entry name" value="HATPase_dom"/>
</dbReference>
<dbReference type="PROSITE" id="PS50109">
    <property type="entry name" value="HIS_KIN"/>
    <property type="match status" value="1"/>
</dbReference>
<dbReference type="InterPro" id="IPR005467">
    <property type="entry name" value="His_kinase_dom"/>
</dbReference>
<name>A0ABS9LDA2_9MICC</name>
<evidence type="ECO:0000256" key="7">
    <source>
        <dbReference type="ARBA" id="ARBA00022777"/>
    </source>
</evidence>
<evidence type="ECO:0000256" key="3">
    <source>
        <dbReference type="ARBA" id="ARBA00012438"/>
    </source>
</evidence>
<evidence type="ECO:0000313" key="13">
    <source>
        <dbReference type="EMBL" id="MCG2624664.1"/>
    </source>
</evidence>
<evidence type="ECO:0000256" key="9">
    <source>
        <dbReference type="ARBA" id="ARBA00023012"/>
    </source>
</evidence>
<sequence length="324" mass="33203">MTASGLSEADRRIVRAAARKVSLQIAAVCAAVVVVVVAAAVAFVVYRTMPAEAIEHGAAPGRIYLDAREGLLALVLAGTAGILLAAAVGLYSARNAVKPLGEALARQRRFVQDASHELRTPLTILDARLQLAQRKAGQDSPAADDLARLRQDSAALARLIDDLLLMSTGGGGPAAEPVDAAATVAAAVADLQLVADQTSIALASPGSAPVMVPPQLLRRMVTALVENALSHTPAGGRIRVSVRAEAGQVLISVADTGQGITGIDPGEIFDRFARGTGQGQATGSYGIGLALVREAALRHGGDVRVAHTGPDGTTIELKLPGARR</sequence>
<dbReference type="GO" id="GO:0016301">
    <property type="term" value="F:kinase activity"/>
    <property type="evidence" value="ECO:0007669"/>
    <property type="project" value="UniProtKB-KW"/>
</dbReference>
<dbReference type="InterPro" id="IPR003661">
    <property type="entry name" value="HisK_dim/P_dom"/>
</dbReference>
<keyword evidence="14" id="KW-1185">Reference proteome</keyword>
<evidence type="ECO:0000256" key="5">
    <source>
        <dbReference type="ARBA" id="ARBA00022679"/>
    </source>
</evidence>
<dbReference type="Proteomes" id="UP001165368">
    <property type="component" value="Unassembled WGS sequence"/>
</dbReference>
<comment type="caution">
    <text evidence="13">The sequence shown here is derived from an EMBL/GenBank/DDBJ whole genome shotgun (WGS) entry which is preliminary data.</text>
</comment>
<gene>
    <name evidence="13" type="ORF">LVY72_22500</name>
</gene>
<keyword evidence="4" id="KW-0597">Phosphoprotein</keyword>
<accession>A0ABS9LDA2</accession>
<proteinExistence type="predicted"/>
<dbReference type="InterPro" id="IPR004358">
    <property type="entry name" value="Sig_transdc_His_kin-like_C"/>
</dbReference>
<dbReference type="SMART" id="SM00387">
    <property type="entry name" value="HATPase_c"/>
    <property type="match status" value="1"/>
</dbReference>
<dbReference type="EMBL" id="JAKLTQ010000029">
    <property type="protein sequence ID" value="MCG2624664.1"/>
    <property type="molecule type" value="Genomic_DNA"/>
</dbReference>
<feature type="transmembrane region" description="Helical" evidence="11">
    <location>
        <begin position="21"/>
        <end position="46"/>
    </location>
</feature>
<evidence type="ECO:0000256" key="11">
    <source>
        <dbReference type="SAM" id="Phobius"/>
    </source>
</evidence>
<keyword evidence="10 11" id="KW-0472">Membrane</keyword>
<dbReference type="RefSeq" id="WP_237826899.1">
    <property type="nucleotide sequence ID" value="NZ_JAKLTQ010000029.1"/>
</dbReference>
<dbReference type="CDD" id="cd00082">
    <property type="entry name" value="HisKA"/>
    <property type="match status" value="1"/>
</dbReference>
<dbReference type="Gene3D" id="3.30.565.10">
    <property type="entry name" value="Histidine kinase-like ATPase, C-terminal domain"/>
    <property type="match status" value="1"/>
</dbReference>
<dbReference type="SMART" id="SM00388">
    <property type="entry name" value="HisKA"/>
    <property type="match status" value="1"/>
</dbReference>
<dbReference type="InterPro" id="IPR050428">
    <property type="entry name" value="TCS_sensor_his_kinase"/>
</dbReference>
<evidence type="ECO:0000256" key="6">
    <source>
        <dbReference type="ARBA" id="ARBA00022692"/>
    </source>
</evidence>